<keyword evidence="7" id="KW-1133">Transmembrane helix</keyword>
<keyword evidence="7" id="KW-0812">Transmembrane</keyword>
<dbReference type="SUPFAM" id="SSF51905">
    <property type="entry name" value="FAD/NAD(P)-binding domain"/>
    <property type="match status" value="1"/>
</dbReference>
<evidence type="ECO:0000256" key="7">
    <source>
        <dbReference type="SAM" id="Phobius"/>
    </source>
</evidence>
<feature type="transmembrane region" description="Helical" evidence="7">
    <location>
        <begin position="12"/>
        <end position="29"/>
    </location>
</feature>
<evidence type="ECO:0000256" key="3">
    <source>
        <dbReference type="ARBA" id="ARBA00022746"/>
    </source>
</evidence>
<evidence type="ECO:0000256" key="1">
    <source>
        <dbReference type="ARBA" id="ARBA00004829"/>
    </source>
</evidence>
<dbReference type="NCBIfam" id="TIGR02734">
    <property type="entry name" value="crtI_fam"/>
    <property type="match status" value="1"/>
</dbReference>
<dbReference type="Gene3D" id="3.50.50.60">
    <property type="entry name" value="FAD/NAD(P)-binding domain"/>
    <property type="match status" value="2"/>
</dbReference>
<comment type="similarity">
    <text evidence="2 5">Belongs to the carotenoid/retinoid oxidoreductase family.</text>
</comment>
<keyword evidence="7" id="KW-0472">Membrane</keyword>
<dbReference type="EC" id="1.3.99.29" evidence="9"/>
<gene>
    <name evidence="9" type="ORF">JOF55_000143</name>
</gene>
<dbReference type="AlphaFoldDB" id="A0AAE3ZB39"/>
<dbReference type="EC" id="1.3.99.31" evidence="9"/>
<keyword evidence="3 5" id="KW-0125">Carotenoid biosynthesis</keyword>
<evidence type="ECO:0000313" key="10">
    <source>
        <dbReference type="Proteomes" id="UP001180845"/>
    </source>
</evidence>
<feature type="region of interest" description="Disordered" evidence="6">
    <location>
        <begin position="493"/>
        <end position="516"/>
    </location>
</feature>
<dbReference type="EC" id="1.3.99.26" evidence="9"/>
<evidence type="ECO:0000313" key="9">
    <source>
        <dbReference type="EMBL" id="MDR7299962.1"/>
    </source>
</evidence>
<dbReference type="InterPro" id="IPR002937">
    <property type="entry name" value="Amino_oxidase"/>
</dbReference>
<sequence>MRTVAGRTDRVVVVGAGLSGLAAALHLLGSGREVVLVERDSHPGGRAGRLDVEGYRMDTGPTVLTMPELLGDALAAVGESVTDRLHLTPLDPAYRARFADGTTLDVHTDAERMEQAVREFAGPEEALGYRRLRHWLEQLYHAQIATFIDANFDSPLDLLGTNLARLAALGGFGRLDAAIGRFFTDERLRRVFSFQSLYAGMSPHSALAAYAVISYMDTVGGVFFPRGGMRAVPDALAAAATEAGATVYYDTEITELERSGSRITAVHTSRQERIPCDAAVLTPDLPVSYRLLGRTPRRPGPLRAAPSAMVLHTGTTRDQSELAHHTLSFGAAWHRTFREIMHQGRLMSDPSLLITNPTRTDPELAPPSKHLHHVLVPCPNLDRARLDWDRMGEAYAEEIIGRLQDRLMPEFGSSIEVSRVVTPRDWERGGMLAGTPFSAAHSFAQTGPFRPRNLVRGIDNAVLAGCGTTPGVGVPTVLISGKLAARRITGEARTPGRTRAARAEREAVTGMGSSPV</sequence>
<accession>A0AAE3ZB39</accession>
<dbReference type="Pfam" id="PF01593">
    <property type="entry name" value="Amino_oxidase"/>
    <property type="match status" value="1"/>
</dbReference>
<dbReference type="PANTHER" id="PTHR43734">
    <property type="entry name" value="PHYTOENE DESATURASE"/>
    <property type="match status" value="1"/>
</dbReference>
<evidence type="ECO:0000256" key="6">
    <source>
        <dbReference type="SAM" id="MobiDB-lite"/>
    </source>
</evidence>
<feature type="domain" description="Amine oxidase" evidence="8">
    <location>
        <begin position="18"/>
        <end position="488"/>
    </location>
</feature>
<evidence type="ECO:0000259" key="8">
    <source>
        <dbReference type="Pfam" id="PF01593"/>
    </source>
</evidence>
<dbReference type="InterPro" id="IPR036188">
    <property type="entry name" value="FAD/NAD-bd_sf"/>
</dbReference>
<dbReference type="InterPro" id="IPR014105">
    <property type="entry name" value="Carotenoid/retinoid_OxRdtase"/>
</dbReference>
<dbReference type="GO" id="GO:0016117">
    <property type="term" value="P:carotenoid biosynthetic process"/>
    <property type="evidence" value="ECO:0007669"/>
    <property type="project" value="UniProtKB-KW"/>
</dbReference>
<dbReference type="Proteomes" id="UP001180845">
    <property type="component" value="Unassembled WGS sequence"/>
</dbReference>
<dbReference type="EC" id="1.3.99.28" evidence="9"/>
<keyword evidence="10" id="KW-1185">Reference proteome</keyword>
<dbReference type="RefSeq" id="WP_310267914.1">
    <property type="nucleotide sequence ID" value="NZ_JAVDXW010000001.1"/>
</dbReference>
<comment type="pathway">
    <text evidence="1 5">Carotenoid biosynthesis.</text>
</comment>
<comment type="caution">
    <text evidence="9">The sequence shown here is derived from an EMBL/GenBank/DDBJ whole genome shotgun (WGS) entry which is preliminary data.</text>
</comment>
<evidence type="ECO:0000256" key="4">
    <source>
        <dbReference type="ARBA" id="ARBA00023002"/>
    </source>
</evidence>
<reference evidence="9" key="1">
    <citation type="submission" date="2023-07" db="EMBL/GenBank/DDBJ databases">
        <title>Sequencing the genomes of 1000 actinobacteria strains.</title>
        <authorList>
            <person name="Klenk H.-P."/>
        </authorList>
    </citation>
    <scope>NUCLEOTIDE SEQUENCE</scope>
    <source>
        <strain evidence="9">DSM 45977</strain>
    </source>
</reference>
<evidence type="ECO:0000256" key="5">
    <source>
        <dbReference type="RuleBase" id="RU362075"/>
    </source>
</evidence>
<name>A0AAE3ZB39_9ACTN</name>
<organism evidence="9 10">
    <name type="scientific">Haloactinomyces albus</name>
    <dbReference type="NCBI Taxonomy" id="1352928"/>
    <lineage>
        <taxon>Bacteria</taxon>
        <taxon>Bacillati</taxon>
        <taxon>Actinomycetota</taxon>
        <taxon>Actinomycetes</taxon>
        <taxon>Actinopolysporales</taxon>
        <taxon>Actinopolysporaceae</taxon>
        <taxon>Haloactinomyces</taxon>
    </lineage>
</organism>
<proteinExistence type="inferred from homology"/>
<dbReference type="PANTHER" id="PTHR43734:SF1">
    <property type="entry name" value="PHYTOENE DESATURASE"/>
    <property type="match status" value="1"/>
</dbReference>
<dbReference type="GO" id="GO:0016627">
    <property type="term" value="F:oxidoreductase activity, acting on the CH-CH group of donors"/>
    <property type="evidence" value="ECO:0007669"/>
    <property type="project" value="UniProtKB-ARBA"/>
</dbReference>
<dbReference type="InterPro" id="IPR008150">
    <property type="entry name" value="Phytoene_DH_bac_CS"/>
</dbReference>
<evidence type="ECO:0000256" key="2">
    <source>
        <dbReference type="ARBA" id="ARBA00006046"/>
    </source>
</evidence>
<protein>
    <submittedName>
        <fullName evidence="9">Phytoene desaturase</fullName>
        <ecNumber evidence="9">1.3.99.26</ecNumber>
        <ecNumber evidence="9">1.3.99.28</ecNumber>
        <ecNumber evidence="9">1.3.99.29</ecNumber>
        <ecNumber evidence="9">1.3.99.31</ecNumber>
    </submittedName>
</protein>
<keyword evidence="4 5" id="KW-0560">Oxidoreductase</keyword>
<dbReference type="EMBL" id="JAVDXW010000001">
    <property type="protein sequence ID" value="MDR7299962.1"/>
    <property type="molecule type" value="Genomic_DNA"/>
</dbReference>
<dbReference type="PROSITE" id="PS00982">
    <property type="entry name" value="PHYTOENE_DH"/>
    <property type="match status" value="1"/>
</dbReference>